<dbReference type="EMBL" id="JAABOA010004822">
    <property type="protein sequence ID" value="KAF9577448.1"/>
    <property type="molecule type" value="Genomic_DNA"/>
</dbReference>
<feature type="region of interest" description="Disordered" evidence="1">
    <location>
        <begin position="384"/>
        <end position="431"/>
    </location>
</feature>
<dbReference type="GO" id="GO:0006897">
    <property type="term" value="P:endocytosis"/>
    <property type="evidence" value="ECO:0007669"/>
    <property type="project" value="TreeGrafter"/>
</dbReference>
<feature type="region of interest" description="Disordered" evidence="1">
    <location>
        <begin position="308"/>
        <end position="341"/>
    </location>
</feature>
<dbReference type="PANTHER" id="PTHR31962">
    <property type="entry name" value="SPHINGOLIPID LONG CHAIN BASE-RESPONSIVE PROTEIN PIL1"/>
    <property type="match status" value="1"/>
</dbReference>
<dbReference type="AlphaFoldDB" id="A0A9P6KA59"/>
<dbReference type="InterPro" id="IPR028245">
    <property type="entry name" value="PIL1/LSP1"/>
</dbReference>
<evidence type="ECO:0000313" key="2">
    <source>
        <dbReference type="EMBL" id="KAF9577448.1"/>
    </source>
</evidence>
<evidence type="ECO:0008006" key="4">
    <source>
        <dbReference type="Google" id="ProtNLM"/>
    </source>
</evidence>
<dbReference type="PANTHER" id="PTHR31962:SF1">
    <property type="entry name" value="SPHINGOLIPID LONG CHAIN BASE-RESPONSIVE PROTEIN PIL1"/>
    <property type="match status" value="1"/>
</dbReference>
<keyword evidence="3" id="KW-1185">Reference proteome</keyword>
<feature type="compositionally biased region" description="Polar residues" evidence="1">
    <location>
        <begin position="311"/>
        <end position="328"/>
    </location>
</feature>
<proteinExistence type="predicted"/>
<protein>
    <recommendedName>
        <fullName evidence="4">Eisosome component PIL1-domain-containing protein</fullName>
    </recommendedName>
</protein>
<dbReference type="Pfam" id="PF13805">
    <property type="entry name" value="Pil1"/>
    <property type="match status" value="1"/>
</dbReference>
<dbReference type="Gene3D" id="1.20.1270.60">
    <property type="entry name" value="Arfaptin homology (AH) domain/BAR domain"/>
    <property type="match status" value="1"/>
</dbReference>
<gene>
    <name evidence="2" type="ORF">BGW38_007335</name>
</gene>
<dbReference type="OrthoDB" id="5599269at2759"/>
<name>A0A9P6KA59_9FUNG</name>
<sequence>NYKNINKWLAELKNIDSTHKTLDKEIITNAKLISGWGTNEGDDLTDVCQRMTQVMEEFGLVHQAYSMKQTAFRKQIKALKTQEMTLDDIAKHQKSNKENPIKMMELQNAFDRVSAELLSQELDLLQFKRVTVRDAFNTQMDAMVEFGEKLALMAAYGRQITNVIDTGPQMAHSAPLYSGAEYTAVAINQVKFVVTNWQPVSVNAPVRTHLIAAQDELALPAVSSAYQYPSRSREASSSEGYGHLSTYAAGGAGGAYTASEDQYATSEWNEVSVQAVDDGRASLHGGSSRRGSDHDHWKQEIDQIADYSPHHGNTLSVGKNTSATTTSVVGPGPSDDMPSPFLQSQQINLQEQQRHLQLEQQRAYQHMSHPATASAVASGLRNTGSMDSYANGSSKGNDNGNTNATGPISGRFLTSTPRRNDTQEYYSGSAR</sequence>
<accession>A0A9P6KA59</accession>
<evidence type="ECO:0000313" key="3">
    <source>
        <dbReference type="Proteomes" id="UP000780801"/>
    </source>
</evidence>
<feature type="non-terminal residue" evidence="2">
    <location>
        <position position="1"/>
    </location>
</feature>
<dbReference type="GO" id="GO:0005886">
    <property type="term" value="C:plasma membrane"/>
    <property type="evidence" value="ECO:0007669"/>
    <property type="project" value="TreeGrafter"/>
</dbReference>
<dbReference type="Proteomes" id="UP000780801">
    <property type="component" value="Unassembled WGS sequence"/>
</dbReference>
<dbReference type="GO" id="GO:0070941">
    <property type="term" value="P:eisosome assembly"/>
    <property type="evidence" value="ECO:0007669"/>
    <property type="project" value="TreeGrafter"/>
</dbReference>
<evidence type="ECO:0000256" key="1">
    <source>
        <dbReference type="SAM" id="MobiDB-lite"/>
    </source>
</evidence>
<reference evidence="2" key="1">
    <citation type="journal article" date="2020" name="Fungal Divers.">
        <title>Resolving the Mortierellaceae phylogeny through synthesis of multi-gene phylogenetics and phylogenomics.</title>
        <authorList>
            <person name="Vandepol N."/>
            <person name="Liber J."/>
            <person name="Desiro A."/>
            <person name="Na H."/>
            <person name="Kennedy M."/>
            <person name="Barry K."/>
            <person name="Grigoriev I.V."/>
            <person name="Miller A.N."/>
            <person name="O'Donnell K."/>
            <person name="Stajich J.E."/>
            <person name="Bonito G."/>
        </authorList>
    </citation>
    <scope>NUCLEOTIDE SEQUENCE</scope>
    <source>
        <strain evidence="2">KOD1015</strain>
    </source>
</reference>
<comment type="caution">
    <text evidence="2">The sequence shown here is derived from an EMBL/GenBank/DDBJ whole genome shotgun (WGS) entry which is preliminary data.</text>
</comment>
<feature type="non-terminal residue" evidence="2">
    <location>
        <position position="431"/>
    </location>
</feature>
<dbReference type="InterPro" id="IPR027267">
    <property type="entry name" value="AH/BAR_dom_sf"/>
</dbReference>
<organism evidence="2 3">
    <name type="scientific">Lunasporangiospora selenospora</name>
    <dbReference type="NCBI Taxonomy" id="979761"/>
    <lineage>
        <taxon>Eukaryota</taxon>
        <taxon>Fungi</taxon>
        <taxon>Fungi incertae sedis</taxon>
        <taxon>Mucoromycota</taxon>
        <taxon>Mortierellomycotina</taxon>
        <taxon>Mortierellomycetes</taxon>
        <taxon>Mortierellales</taxon>
        <taxon>Mortierellaceae</taxon>
        <taxon>Lunasporangiospora</taxon>
    </lineage>
</organism>
<dbReference type="GO" id="GO:0036286">
    <property type="term" value="C:eisosome filament"/>
    <property type="evidence" value="ECO:0007669"/>
    <property type="project" value="TreeGrafter"/>
</dbReference>